<dbReference type="Proteomes" id="UP000298416">
    <property type="component" value="Unassembled WGS sequence"/>
</dbReference>
<sequence length="69" mass="7981">MAAIRISRLEHLPSAALCHLRVILELNFGPWSDEFHCKSIREYKVYAQISLKCVLRQGGPLQFLSQIER</sequence>
<reference evidence="1" key="2">
    <citation type="submission" date="2020-08" db="EMBL/GenBank/DDBJ databases">
        <title>Plant Genome Project.</title>
        <authorList>
            <person name="Zhang R.-G."/>
        </authorList>
    </citation>
    <scope>NUCLEOTIDE SEQUENCE</scope>
    <source>
        <strain evidence="1">Huo1</strain>
        <tissue evidence="1">Leaf</tissue>
    </source>
</reference>
<proteinExistence type="predicted"/>
<comment type="caution">
    <text evidence="1">The sequence shown here is derived from an EMBL/GenBank/DDBJ whole genome shotgun (WGS) entry which is preliminary data.</text>
</comment>
<reference evidence="1" key="1">
    <citation type="submission" date="2018-01" db="EMBL/GenBank/DDBJ databases">
        <authorList>
            <person name="Mao J.F."/>
        </authorList>
    </citation>
    <scope>NUCLEOTIDE SEQUENCE</scope>
    <source>
        <strain evidence="1">Huo1</strain>
        <tissue evidence="1">Leaf</tissue>
    </source>
</reference>
<organism evidence="1">
    <name type="scientific">Salvia splendens</name>
    <name type="common">Scarlet sage</name>
    <dbReference type="NCBI Taxonomy" id="180675"/>
    <lineage>
        <taxon>Eukaryota</taxon>
        <taxon>Viridiplantae</taxon>
        <taxon>Streptophyta</taxon>
        <taxon>Embryophyta</taxon>
        <taxon>Tracheophyta</taxon>
        <taxon>Spermatophyta</taxon>
        <taxon>Magnoliopsida</taxon>
        <taxon>eudicotyledons</taxon>
        <taxon>Gunneridae</taxon>
        <taxon>Pentapetalae</taxon>
        <taxon>asterids</taxon>
        <taxon>lamiids</taxon>
        <taxon>Lamiales</taxon>
        <taxon>Lamiaceae</taxon>
        <taxon>Nepetoideae</taxon>
        <taxon>Mentheae</taxon>
        <taxon>Salviinae</taxon>
        <taxon>Salvia</taxon>
        <taxon>Salvia subgen. Calosphace</taxon>
        <taxon>core Calosphace</taxon>
    </lineage>
</organism>
<accession>A0A8X9A3B4</accession>
<name>A0A8X9A3B4_SALSN</name>
<evidence type="ECO:0000313" key="1">
    <source>
        <dbReference type="EMBL" id="KAG6427167.1"/>
    </source>
</evidence>
<dbReference type="AlphaFoldDB" id="A0A8X9A3B4"/>
<evidence type="ECO:0000313" key="2">
    <source>
        <dbReference type="Proteomes" id="UP000298416"/>
    </source>
</evidence>
<protein>
    <submittedName>
        <fullName evidence="1">Uncharacterized protein</fullName>
    </submittedName>
</protein>
<dbReference type="EMBL" id="PNBA02000004">
    <property type="protein sequence ID" value="KAG6427167.1"/>
    <property type="molecule type" value="Genomic_DNA"/>
</dbReference>
<keyword evidence="2" id="KW-1185">Reference proteome</keyword>
<gene>
    <name evidence="1" type="ORF">SASPL_111407</name>
</gene>